<proteinExistence type="predicted"/>
<dbReference type="EMBL" id="JBJJXI010000158">
    <property type="protein sequence ID" value="KAL3385345.1"/>
    <property type="molecule type" value="Genomic_DNA"/>
</dbReference>
<name>A0ABD2VX83_9HYME</name>
<keyword evidence="2" id="KW-1185">Reference proteome</keyword>
<accession>A0ABD2VX83</accession>
<reference evidence="1 2" key="1">
    <citation type="journal article" date="2024" name="bioRxiv">
        <title>A reference genome for Trichogramma kaykai: A tiny desert-dwelling parasitoid wasp with competing sex-ratio distorters.</title>
        <authorList>
            <person name="Culotta J."/>
            <person name="Lindsey A.R."/>
        </authorList>
    </citation>
    <scope>NUCLEOTIDE SEQUENCE [LARGE SCALE GENOMIC DNA]</scope>
    <source>
        <strain evidence="1 2">KSX58</strain>
    </source>
</reference>
<evidence type="ECO:0000313" key="1">
    <source>
        <dbReference type="EMBL" id="KAL3385345.1"/>
    </source>
</evidence>
<organism evidence="1 2">
    <name type="scientific">Trichogramma kaykai</name>
    <dbReference type="NCBI Taxonomy" id="54128"/>
    <lineage>
        <taxon>Eukaryota</taxon>
        <taxon>Metazoa</taxon>
        <taxon>Ecdysozoa</taxon>
        <taxon>Arthropoda</taxon>
        <taxon>Hexapoda</taxon>
        <taxon>Insecta</taxon>
        <taxon>Pterygota</taxon>
        <taxon>Neoptera</taxon>
        <taxon>Endopterygota</taxon>
        <taxon>Hymenoptera</taxon>
        <taxon>Apocrita</taxon>
        <taxon>Proctotrupomorpha</taxon>
        <taxon>Chalcidoidea</taxon>
        <taxon>Trichogrammatidae</taxon>
        <taxon>Trichogramma</taxon>
    </lineage>
</organism>
<comment type="caution">
    <text evidence="1">The sequence shown here is derived from an EMBL/GenBank/DDBJ whole genome shotgun (WGS) entry which is preliminary data.</text>
</comment>
<dbReference type="AlphaFoldDB" id="A0ABD2VX83"/>
<evidence type="ECO:0000313" key="2">
    <source>
        <dbReference type="Proteomes" id="UP001627154"/>
    </source>
</evidence>
<dbReference type="Proteomes" id="UP001627154">
    <property type="component" value="Unassembled WGS sequence"/>
</dbReference>
<gene>
    <name evidence="1" type="ORF">TKK_019120</name>
</gene>
<protein>
    <submittedName>
        <fullName evidence="1">Uncharacterized protein</fullName>
    </submittedName>
</protein>
<sequence length="76" mass="8536">MASTSFSKKRGTTVEARRAILARSRSSHNVALYVFFAETARDYPIRESVSIVTVSSVHYLYSNSAVHLYNMLYGIS</sequence>